<dbReference type="VEuPathDB" id="VectorBase:ISCW016347"/>
<dbReference type="GO" id="GO:0000166">
    <property type="term" value="F:nucleotide binding"/>
    <property type="evidence" value="ECO:0007669"/>
    <property type="project" value="InterPro"/>
</dbReference>
<reference evidence="2" key="2">
    <citation type="submission" date="2020-05" db="UniProtKB">
        <authorList>
            <consortium name="EnsemblMetazoa"/>
        </authorList>
    </citation>
    <scope>IDENTIFICATION</scope>
    <source>
        <strain evidence="2">wikel</strain>
    </source>
</reference>
<protein>
    <submittedName>
        <fullName evidence="1 2">Uncharacterized protein</fullName>
    </submittedName>
</protein>
<dbReference type="AlphaFoldDB" id="B7P7C9"/>
<dbReference type="EMBL" id="DS651264">
    <property type="protein sequence ID" value="EEC02501.1"/>
    <property type="molecule type" value="Genomic_DNA"/>
</dbReference>
<dbReference type="InterPro" id="IPR029052">
    <property type="entry name" value="Metallo-depent_PP-like"/>
</dbReference>
<accession>B7P7C9</accession>
<dbReference type="Proteomes" id="UP000001555">
    <property type="component" value="Unassembled WGS sequence"/>
</dbReference>
<dbReference type="SUPFAM" id="SSF56300">
    <property type="entry name" value="Metallo-dependent phosphatases"/>
    <property type="match status" value="1"/>
</dbReference>
<reference evidence="1 3" key="1">
    <citation type="submission" date="2008-03" db="EMBL/GenBank/DDBJ databases">
        <title>Annotation of Ixodes scapularis.</title>
        <authorList>
            <consortium name="Ixodes scapularis Genome Project Consortium"/>
            <person name="Caler E."/>
            <person name="Hannick L.I."/>
            <person name="Bidwell S."/>
            <person name="Joardar V."/>
            <person name="Thiagarajan M."/>
            <person name="Amedeo P."/>
            <person name="Galinsky K.J."/>
            <person name="Schobel S."/>
            <person name="Inman J."/>
            <person name="Hostetler J."/>
            <person name="Miller J."/>
            <person name="Hammond M."/>
            <person name="Megy K."/>
            <person name="Lawson D."/>
            <person name="Kodira C."/>
            <person name="Sutton G."/>
            <person name="Meyer J."/>
            <person name="Hill C.A."/>
            <person name="Birren B."/>
            <person name="Nene V."/>
            <person name="Collins F."/>
            <person name="Alarcon-Chaidez F."/>
            <person name="Wikel S."/>
            <person name="Strausberg R."/>
        </authorList>
    </citation>
    <scope>NUCLEOTIDE SEQUENCE [LARGE SCALE GENOMIC DNA]</scope>
    <source>
        <strain evidence="3">Wikel</strain>
        <strain evidence="1">Wikel colony</strain>
    </source>
</reference>
<dbReference type="PaxDb" id="6945-B7P7C9"/>
<dbReference type="GO" id="GO:0046872">
    <property type="term" value="F:metal ion binding"/>
    <property type="evidence" value="ECO:0007669"/>
    <property type="project" value="InterPro"/>
</dbReference>
<evidence type="ECO:0000313" key="3">
    <source>
        <dbReference type="Proteomes" id="UP000001555"/>
    </source>
</evidence>
<keyword evidence="3" id="KW-1185">Reference proteome</keyword>
<name>B7P7C9_IXOSC</name>
<evidence type="ECO:0000313" key="2">
    <source>
        <dbReference type="EnsemblMetazoa" id="ISCW016347-PA"/>
    </source>
</evidence>
<dbReference type="EnsemblMetazoa" id="ISCW016347-RA">
    <property type="protein sequence ID" value="ISCW016347-PA"/>
    <property type="gene ID" value="ISCW016347"/>
</dbReference>
<sequence>MTVLHTNDVHGRFEEIRPDGTRCPKTDAEKGLCVGGIARQKNLINHVQVK</sequence>
<dbReference type="GO" id="GO:0016788">
    <property type="term" value="F:hydrolase activity, acting on ester bonds"/>
    <property type="evidence" value="ECO:0007669"/>
    <property type="project" value="InterPro"/>
</dbReference>
<dbReference type="InParanoid" id="B7P7C9"/>
<dbReference type="PROSITE" id="PS00785">
    <property type="entry name" value="5_NUCLEOTIDASE_1"/>
    <property type="match status" value="1"/>
</dbReference>
<dbReference type="Gene3D" id="3.60.21.10">
    <property type="match status" value="1"/>
</dbReference>
<dbReference type="EMBL" id="ABJB011082864">
    <property type="status" value="NOT_ANNOTATED_CDS"/>
    <property type="molecule type" value="Genomic_DNA"/>
</dbReference>
<gene>
    <name evidence="1" type="ORF">IscW_ISCW016347</name>
</gene>
<dbReference type="VEuPathDB" id="VectorBase:ISCI016347"/>
<proteinExistence type="predicted"/>
<organism>
    <name type="scientific">Ixodes scapularis</name>
    <name type="common">Black-legged tick</name>
    <name type="synonym">Deer tick</name>
    <dbReference type="NCBI Taxonomy" id="6945"/>
    <lineage>
        <taxon>Eukaryota</taxon>
        <taxon>Metazoa</taxon>
        <taxon>Ecdysozoa</taxon>
        <taxon>Arthropoda</taxon>
        <taxon>Chelicerata</taxon>
        <taxon>Arachnida</taxon>
        <taxon>Acari</taxon>
        <taxon>Parasitiformes</taxon>
        <taxon>Ixodida</taxon>
        <taxon>Ixodoidea</taxon>
        <taxon>Ixodidae</taxon>
        <taxon>Ixodinae</taxon>
        <taxon>Ixodes</taxon>
    </lineage>
</organism>
<dbReference type="InterPro" id="IPR006146">
    <property type="entry name" value="5'-Nucleotdase_CS"/>
</dbReference>
<dbReference type="HOGENOM" id="CLU_3126662_0_0_1"/>
<evidence type="ECO:0000313" key="1">
    <source>
        <dbReference type="EMBL" id="EEC02501.1"/>
    </source>
</evidence>